<dbReference type="PRINTS" id="PR00625">
    <property type="entry name" value="JDOMAIN"/>
</dbReference>
<dbReference type="PATRIC" id="fig|33995.3.peg.678"/>
<reference evidence="2" key="1">
    <citation type="submission" date="2015-08" db="EMBL/GenBank/DDBJ databases">
        <title>Draft genome sequence of Komagataeibacter europaeus CECT 8546 a cellulose producer strain from vinegar produced by the traditional method.</title>
        <authorList>
            <person name="Poehlein A."/>
            <person name="Valera M.J."/>
            <person name="Haack F.S."/>
            <person name="Mas A."/>
            <person name="Daniel R."/>
            <person name="Streit W.R."/>
            <person name="Mateo E."/>
        </authorList>
    </citation>
    <scope>NUCLEOTIDE SEQUENCE [LARGE SCALE GENOMIC DNA]</scope>
    <source>
        <strain evidence="2">CECT 8546</strain>
    </source>
</reference>
<proteinExistence type="predicted"/>
<protein>
    <submittedName>
        <fullName evidence="2">Chaperone protein DnaJ</fullName>
    </submittedName>
</protein>
<sequence>MIAGSFIAQLRSCTKHEQAHITTMMKRRNTRHRAFDPEPDAPDRCCDMHGCDQPAGYRAPRSRDALNSYFWFCLQHVREYNANWDFYRGMSPGQIEAHIRADTSWNRPSWKLGQGNAAHAFSEEEVLDPLDLLKGAAKARARNRARQQQAEDRRAEAPQALKYPLGVLDLGWPVSMEELKARYKDLARQHHPDANGGDRKAEERFKGINIAYATVRAHLVTTAGRDGMARSA</sequence>
<dbReference type="PROSITE" id="PS50076">
    <property type="entry name" value="DNAJ_2"/>
    <property type="match status" value="1"/>
</dbReference>
<evidence type="ECO:0000259" key="1">
    <source>
        <dbReference type="PROSITE" id="PS50076"/>
    </source>
</evidence>
<name>A0A0M0EKY4_KOMEU</name>
<dbReference type="InterPro" id="IPR001623">
    <property type="entry name" value="DnaJ_domain"/>
</dbReference>
<organism evidence="2 3">
    <name type="scientific">Komagataeibacter europaeus</name>
    <name type="common">Gluconacetobacter europaeus</name>
    <dbReference type="NCBI Taxonomy" id="33995"/>
    <lineage>
        <taxon>Bacteria</taxon>
        <taxon>Pseudomonadati</taxon>
        <taxon>Pseudomonadota</taxon>
        <taxon>Alphaproteobacteria</taxon>
        <taxon>Acetobacterales</taxon>
        <taxon>Acetobacteraceae</taxon>
        <taxon>Komagataeibacter</taxon>
    </lineage>
</organism>
<feature type="domain" description="J" evidence="1">
    <location>
        <begin position="160"/>
        <end position="232"/>
    </location>
</feature>
<dbReference type="CDD" id="cd06257">
    <property type="entry name" value="DnaJ"/>
    <property type="match status" value="1"/>
</dbReference>
<evidence type="ECO:0000313" key="2">
    <source>
        <dbReference type="EMBL" id="KON65924.1"/>
    </source>
</evidence>
<dbReference type="Gene3D" id="1.10.287.110">
    <property type="entry name" value="DnaJ domain"/>
    <property type="match status" value="1"/>
</dbReference>
<dbReference type="InterPro" id="IPR036869">
    <property type="entry name" value="J_dom_sf"/>
</dbReference>
<dbReference type="SUPFAM" id="SSF46565">
    <property type="entry name" value="Chaperone J-domain"/>
    <property type="match status" value="1"/>
</dbReference>
<dbReference type="AlphaFoldDB" id="A0A0M0EKY4"/>
<evidence type="ECO:0000313" key="3">
    <source>
        <dbReference type="Proteomes" id="UP000037566"/>
    </source>
</evidence>
<dbReference type="STRING" id="33995.KOEU_06120"/>
<accession>A0A0M0EKY4</accession>
<comment type="caution">
    <text evidence="2">The sequence shown here is derived from an EMBL/GenBank/DDBJ whole genome shotgun (WGS) entry which is preliminary data.</text>
</comment>
<dbReference type="Pfam" id="PF00226">
    <property type="entry name" value="DnaJ"/>
    <property type="match status" value="1"/>
</dbReference>
<dbReference type="EMBL" id="LHUQ01000002">
    <property type="protein sequence ID" value="KON65924.1"/>
    <property type="molecule type" value="Genomic_DNA"/>
</dbReference>
<dbReference type="SMART" id="SM00271">
    <property type="entry name" value="DnaJ"/>
    <property type="match status" value="1"/>
</dbReference>
<gene>
    <name evidence="2" type="primary">dnaJ1</name>
    <name evidence="2" type="ORF">KOEU_06120</name>
</gene>
<dbReference type="Proteomes" id="UP000037566">
    <property type="component" value="Unassembled WGS sequence"/>
</dbReference>
<keyword evidence="3" id="KW-1185">Reference proteome</keyword>